<dbReference type="EMBL" id="LRGB01002860">
    <property type="protein sequence ID" value="KZS05850.1"/>
    <property type="molecule type" value="Genomic_DNA"/>
</dbReference>
<organism evidence="1 2">
    <name type="scientific">Daphnia magna</name>
    <dbReference type="NCBI Taxonomy" id="35525"/>
    <lineage>
        <taxon>Eukaryota</taxon>
        <taxon>Metazoa</taxon>
        <taxon>Ecdysozoa</taxon>
        <taxon>Arthropoda</taxon>
        <taxon>Crustacea</taxon>
        <taxon>Branchiopoda</taxon>
        <taxon>Diplostraca</taxon>
        <taxon>Cladocera</taxon>
        <taxon>Anomopoda</taxon>
        <taxon>Daphniidae</taxon>
        <taxon>Daphnia</taxon>
    </lineage>
</organism>
<name>A0A164ND44_9CRUS</name>
<gene>
    <name evidence="1" type="ORF">APZ42_030832</name>
</gene>
<dbReference type="AlphaFoldDB" id="A0A164ND44"/>
<keyword evidence="2" id="KW-1185">Reference proteome</keyword>
<protein>
    <submittedName>
        <fullName evidence="1">Uncharacterized protein</fullName>
    </submittedName>
</protein>
<dbReference type="OrthoDB" id="6331616at2759"/>
<accession>A0A164ND44</accession>
<evidence type="ECO:0000313" key="1">
    <source>
        <dbReference type="EMBL" id="KZS05850.1"/>
    </source>
</evidence>
<dbReference type="Proteomes" id="UP000076858">
    <property type="component" value="Unassembled WGS sequence"/>
</dbReference>
<proteinExistence type="predicted"/>
<sequence length="56" mass="6360">MALFNKFFGIKKEVPASPHTTVTVPHEIAEDDSYVIVPTALESHKLRQGYFRQESV</sequence>
<reference evidence="1 2" key="1">
    <citation type="submission" date="2016-03" db="EMBL/GenBank/DDBJ databases">
        <title>EvidentialGene: Evidence-directed Construction of Genes on Genomes.</title>
        <authorList>
            <person name="Gilbert D.G."/>
            <person name="Choi J.-H."/>
            <person name="Mockaitis K."/>
            <person name="Colbourne J."/>
            <person name="Pfrender M."/>
        </authorList>
    </citation>
    <scope>NUCLEOTIDE SEQUENCE [LARGE SCALE GENOMIC DNA]</scope>
    <source>
        <strain evidence="1 2">Xinb3</strain>
        <tissue evidence="1">Complete organism</tissue>
    </source>
</reference>
<comment type="caution">
    <text evidence="1">The sequence shown here is derived from an EMBL/GenBank/DDBJ whole genome shotgun (WGS) entry which is preliminary data.</text>
</comment>
<evidence type="ECO:0000313" key="2">
    <source>
        <dbReference type="Proteomes" id="UP000076858"/>
    </source>
</evidence>